<organism evidence="1 2">
    <name type="scientific">Caerostris extrusa</name>
    <name type="common">Bark spider</name>
    <name type="synonym">Caerostris bankana</name>
    <dbReference type="NCBI Taxonomy" id="172846"/>
    <lineage>
        <taxon>Eukaryota</taxon>
        <taxon>Metazoa</taxon>
        <taxon>Ecdysozoa</taxon>
        <taxon>Arthropoda</taxon>
        <taxon>Chelicerata</taxon>
        <taxon>Arachnida</taxon>
        <taxon>Araneae</taxon>
        <taxon>Araneomorphae</taxon>
        <taxon>Entelegynae</taxon>
        <taxon>Araneoidea</taxon>
        <taxon>Araneidae</taxon>
        <taxon>Caerostris</taxon>
    </lineage>
</organism>
<dbReference type="Proteomes" id="UP001054945">
    <property type="component" value="Unassembled WGS sequence"/>
</dbReference>
<proteinExistence type="predicted"/>
<gene>
    <name evidence="1" type="ORF">CEXT_547971</name>
</gene>
<name>A0AAV4P010_CAEEX</name>
<dbReference type="AlphaFoldDB" id="A0AAV4P010"/>
<comment type="caution">
    <text evidence="1">The sequence shown here is derived from an EMBL/GenBank/DDBJ whole genome shotgun (WGS) entry which is preliminary data.</text>
</comment>
<reference evidence="1 2" key="1">
    <citation type="submission" date="2021-06" db="EMBL/GenBank/DDBJ databases">
        <title>Caerostris extrusa draft genome.</title>
        <authorList>
            <person name="Kono N."/>
            <person name="Arakawa K."/>
        </authorList>
    </citation>
    <scope>NUCLEOTIDE SEQUENCE [LARGE SCALE GENOMIC DNA]</scope>
</reference>
<protein>
    <submittedName>
        <fullName evidence="1">Uncharacterized protein</fullName>
    </submittedName>
</protein>
<sequence>MKSPAHKRLSKVMEVDFVAVSKSKRLICRQLTCGWIGVLMDCKSKRSTNRKMTACFFPILKEIEGRSGVECEDG</sequence>
<evidence type="ECO:0000313" key="2">
    <source>
        <dbReference type="Proteomes" id="UP001054945"/>
    </source>
</evidence>
<evidence type="ECO:0000313" key="1">
    <source>
        <dbReference type="EMBL" id="GIX89541.1"/>
    </source>
</evidence>
<dbReference type="EMBL" id="BPLR01003873">
    <property type="protein sequence ID" value="GIX89541.1"/>
    <property type="molecule type" value="Genomic_DNA"/>
</dbReference>
<accession>A0AAV4P010</accession>
<keyword evidence="2" id="KW-1185">Reference proteome</keyword>